<evidence type="ECO:0000256" key="3">
    <source>
        <dbReference type="ARBA" id="ARBA00022801"/>
    </source>
</evidence>
<dbReference type="InterPro" id="IPR030397">
    <property type="entry name" value="SEPARIN_core_dom"/>
</dbReference>
<accession>A0ABM3LJ37</accession>
<keyword evidence="3" id="KW-0378">Hydrolase</keyword>
<feature type="domain" description="Peptidase C50" evidence="5">
    <location>
        <begin position="478"/>
        <end position="578"/>
    </location>
</feature>
<evidence type="ECO:0000313" key="7">
    <source>
        <dbReference type="RefSeq" id="XP_052739083.1"/>
    </source>
</evidence>
<dbReference type="Pfam" id="PF03568">
    <property type="entry name" value="Separin_C"/>
    <property type="match status" value="1"/>
</dbReference>
<evidence type="ECO:0000256" key="1">
    <source>
        <dbReference type="ARBA" id="ARBA00000451"/>
    </source>
</evidence>
<sequence length="689" mass="78129">MEDFNVFTNEIELTGPAYKRILNKYVKDIPFTPNGPNYESGRKLIAEECLADGMETECAFHFSESVASSVRTLAVYRDEQIKTTENKLSKITMYIEPVNNIISSNTITKEEESLLQLLPNDLEDQKESLKKFAPKELPFHKKYMRFSSDNNVANFVKILKQLPKEWTIIQLTAHYNPNENLKPFSEYRSEISSIYLTLMTNDYSDLTSFGPLTVEIPANVTKLGEKPLFEELYSLLVENYNTIEKAQLLNNKRLIKNYWNRREDIDLRIKSVINVMYKEWLGGWSSLLTGKLEDSTLRDLVVQYVDTVIADWGFIKLTSKQKVLLYNLLESSTQLSSQQIKSCVRMILTQHGNTEDVRQILTNCESCSKDFRILNELCFECLSQCFEKIHHFSVVDGIKAFFEAATKIKDGDELTQLKKAKRKPVIFIVDELLDTFPWETLPILHHQPVTRIENIHFLYNLYMEHQDKILDGYFTSEPDVGRYVINPDKSLERMEARMSSFIKYWCGAWSGHIGEPPPPDDFLRYLSASDIFLYCGHGDGCHFAKGAANGAGVEGATGRSAALLSGCGSVRLSRAPGRTPPSGAHHSLHIAECPIVIGMLWEVTDLEVDKVVSTLLSLYVPSDAPVDWKSVGKAKWSQGIIDTDVEQRAPVSPERDLLLAVSKARGATNFTMIASSLVARGLPVRIRDQ</sequence>
<dbReference type="Proteomes" id="UP001652582">
    <property type="component" value="Chromosome 8"/>
</dbReference>
<evidence type="ECO:0000256" key="2">
    <source>
        <dbReference type="ARBA" id="ARBA00012489"/>
    </source>
</evidence>
<dbReference type="PANTHER" id="PTHR12792">
    <property type="entry name" value="EXTRA SPINDLE POLES 1-RELATED"/>
    <property type="match status" value="1"/>
</dbReference>
<protein>
    <recommendedName>
        <fullName evidence="2">separase</fullName>
        <ecNumber evidence="2">3.4.22.49</ecNumber>
    </recommendedName>
</protein>
<dbReference type="InterPro" id="IPR005314">
    <property type="entry name" value="Peptidase_C50"/>
</dbReference>
<dbReference type="PANTHER" id="PTHR12792:SF0">
    <property type="entry name" value="SEPARIN"/>
    <property type="match status" value="1"/>
</dbReference>
<organism evidence="6 7">
    <name type="scientific">Bicyclus anynana</name>
    <name type="common">Squinting bush brown butterfly</name>
    <dbReference type="NCBI Taxonomy" id="110368"/>
    <lineage>
        <taxon>Eukaryota</taxon>
        <taxon>Metazoa</taxon>
        <taxon>Ecdysozoa</taxon>
        <taxon>Arthropoda</taxon>
        <taxon>Hexapoda</taxon>
        <taxon>Insecta</taxon>
        <taxon>Pterygota</taxon>
        <taxon>Neoptera</taxon>
        <taxon>Endopterygota</taxon>
        <taxon>Lepidoptera</taxon>
        <taxon>Glossata</taxon>
        <taxon>Ditrysia</taxon>
        <taxon>Papilionoidea</taxon>
        <taxon>Nymphalidae</taxon>
        <taxon>Satyrinae</taxon>
        <taxon>Satyrini</taxon>
        <taxon>Mycalesina</taxon>
        <taxon>Bicyclus</taxon>
    </lineage>
</organism>
<keyword evidence="6" id="KW-1185">Reference proteome</keyword>
<reference evidence="7" key="1">
    <citation type="submission" date="2025-08" db="UniProtKB">
        <authorList>
            <consortium name="RefSeq"/>
        </authorList>
    </citation>
    <scope>IDENTIFICATION</scope>
</reference>
<dbReference type="EC" id="3.4.22.49" evidence="2"/>
<proteinExistence type="predicted"/>
<name>A0ABM3LJ37_BICAN</name>
<evidence type="ECO:0000313" key="6">
    <source>
        <dbReference type="Proteomes" id="UP001652582"/>
    </source>
</evidence>
<comment type="catalytic activity">
    <reaction evidence="1">
        <text>All bonds known to be hydrolyzed by this endopeptidase have arginine in P1 and an acidic residue in P4. P6 is often occupied by an acidic residue or by a hydroxy-amino-acid residue, the phosphorylation of which enhances cleavage.</text>
        <dbReference type="EC" id="3.4.22.49"/>
    </reaction>
</comment>
<evidence type="ECO:0000256" key="4">
    <source>
        <dbReference type="ARBA" id="ARBA00022829"/>
    </source>
</evidence>
<dbReference type="GeneID" id="112048402"/>
<dbReference type="RefSeq" id="XP_052739083.1">
    <property type="nucleotide sequence ID" value="XM_052883123.1"/>
</dbReference>
<gene>
    <name evidence="7" type="primary">LOC112048402</name>
</gene>
<keyword evidence="4" id="KW-0159">Chromosome partition</keyword>
<evidence type="ECO:0000259" key="5">
    <source>
        <dbReference type="PROSITE" id="PS51700"/>
    </source>
</evidence>
<dbReference type="PROSITE" id="PS51700">
    <property type="entry name" value="SEPARIN"/>
    <property type="match status" value="1"/>
</dbReference>